<name>A0A7K1T4F7_9ACTN</name>
<dbReference type="SMART" id="SM00387">
    <property type="entry name" value="HATPase_c"/>
    <property type="match status" value="1"/>
</dbReference>
<dbReference type="CDD" id="cd06225">
    <property type="entry name" value="HAMP"/>
    <property type="match status" value="1"/>
</dbReference>
<keyword evidence="7" id="KW-0418">Kinase</keyword>
<keyword evidence="4" id="KW-0597">Phosphoprotein</keyword>
<dbReference type="InterPro" id="IPR004358">
    <property type="entry name" value="Sig_transdc_His_kin-like_C"/>
</dbReference>
<evidence type="ECO:0000256" key="9">
    <source>
        <dbReference type="ARBA" id="ARBA00023012"/>
    </source>
</evidence>
<protein>
    <recommendedName>
        <fullName evidence="3">histidine kinase</fullName>
        <ecNumber evidence="3">2.7.13.3</ecNumber>
    </recommendedName>
</protein>
<evidence type="ECO:0000313" key="15">
    <source>
        <dbReference type="EMBL" id="MVN58280.1"/>
    </source>
</evidence>
<evidence type="ECO:0000313" key="16">
    <source>
        <dbReference type="Proteomes" id="UP000488839"/>
    </source>
</evidence>
<accession>A0A7K1T4F7</accession>
<dbReference type="InterPro" id="IPR021796">
    <property type="entry name" value="Tll0287-like_dom"/>
</dbReference>
<dbReference type="InterPro" id="IPR003594">
    <property type="entry name" value="HATPase_dom"/>
</dbReference>
<dbReference type="Gene3D" id="6.10.340.10">
    <property type="match status" value="1"/>
</dbReference>
<comment type="catalytic activity">
    <reaction evidence="1">
        <text>ATP + protein L-histidine = ADP + protein N-phospho-L-histidine.</text>
        <dbReference type="EC" id="2.7.13.3"/>
    </reaction>
</comment>
<comment type="subcellular location">
    <subcellularLocation>
        <location evidence="2">Cell membrane</location>
    </subcellularLocation>
</comment>
<evidence type="ECO:0000256" key="10">
    <source>
        <dbReference type="SAM" id="Coils"/>
    </source>
</evidence>
<proteinExistence type="predicted"/>
<feature type="transmembrane region" description="Helical" evidence="12">
    <location>
        <begin position="12"/>
        <end position="36"/>
    </location>
</feature>
<evidence type="ECO:0000259" key="13">
    <source>
        <dbReference type="PROSITE" id="PS50109"/>
    </source>
</evidence>
<evidence type="ECO:0000256" key="2">
    <source>
        <dbReference type="ARBA" id="ARBA00004236"/>
    </source>
</evidence>
<sequence>MSNDHPGRPFRYGIRFKIAVSIGVIMVALMAVDILWNLSLQNAQAENEAREKAEVLASEMRAAWDFVDMNQDVINRAEDGTFRTKHLVCVVAAKSISMLFTTETDYSIRFTNDTPRQAANAPDAFEQEALAAFNADPERKAFWRVVDAGDGTRVFRYTEPLYVTESCLECHGDPAGELDQYGYAKEGMQVGEVGGAMSIIEPMDIYAAGIQDSMIQQAIMVLFMMVAAFAGLYFVTSRLVLRPIDELRTAAGAVGKGDFNYTLTVPNPGERPRDELSELAGEFDRMARDLEKLYADLEGQVRSKTDDLMVLNDMLNYQKRELKAALDRLGEEVAYKNEFFAIISHELRTPLTSILAYARILNGDDSLAPKTREAVSEIESNATLLLNMVNNILVISKHAAKKDELLPEPVDFVDLAQFVRKSLAPIAEGKDVRLTCTVAPDVPLSMADWEKLRRILENLVNNAIKYTHRGGFVRLTIGFENGEAADRDRGNPTDTHAPDGGDTAPTGWIVMRVADDGMGIAPEELDQIFELHKQAGQSANRRYRGTGLGLAVVRDLAELHGGTVTVESRVKEGSTFTVRIPYVPVIEEEDEES</sequence>
<dbReference type="PROSITE" id="PS50109">
    <property type="entry name" value="HIS_KIN"/>
    <property type="match status" value="1"/>
</dbReference>
<keyword evidence="16" id="KW-1185">Reference proteome</keyword>
<evidence type="ECO:0000256" key="1">
    <source>
        <dbReference type="ARBA" id="ARBA00000085"/>
    </source>
</evidence>
<feature type="region of interest" description="Disordered" evidence="11">
    <location>
        <begin position="483"/>
        <end position="506"/>
    </location>
</feature>
<feature type="domain" description="HAMP" evidence="14">
    <location>
        <begin position="238"/>
        <end position="295"/>
    </location>
</feature>
<dbReference type="EMBL" id="WPOO01000004">
    <property type="protein sequence ID" value="MVN58280.1"/>
    <property type="molecule type" value="Genomic_DNA"/>
</dbReference>
<dbReference type="PROSITE" id="PS50885">
    <property type="entry name" value="HAMP"/>
    <property type="match status" value="1"/>
</dbReference>
<dbReference type="Proteomes" id="UP000488839">
    <property type="component" value="Unassembled WGS sequence"/>
</dbReference>
<dbReference type="GO" id="GO:0000155">
    <property type="term" value="F:phosphorelay sensor kinase activity"/>
    <property type="evidence" value="ECO:0007669"/>
    <property type="project" value="InterPro"/>
</dbReference>
<gene>
    <name evidence="15" type="ORF">GO707_03435</name>
</gene>
<dbReference type="CDD" id="cd16922">
    <property type="entry name" value="HATPase_EvgS-ArcB-TorS-like"/>
    <property type="match status" value="1"/>
</dbReference>
<feature type="coiled-coil region" evidence="10">
    <location>
        <begin position="287"/>
        <end position="332"/>
    </location>
</feature>
<dbReference type="SMART" id="SM00388">
    <property type="entry name" value="HisKA"/>
    <property type="match status" value="1"/>
</dbReference>
<evidence type="ECO:0000256" key="6">
    <source>
        <dbReference type="ARBA" id="ARBA00022692"/>
    </source>
</evidence>
<dbReference type="CDD" id="cd00082">
    <property type="entry name" value="HisKA"/>
    <property type="match status" value="1"/>
</dbReference>
<dbReference type="AlphaFoldDB" id="A0A7K1T4F7"/>
<organism evidence="15 16">
    <name type="scientific">Adlercreutzia rubneri</name>
    <dbReference type="NCBI Taxonomy" id="2916441"/>
    <lineage>
        <taxon>Bacteria</taxon>
        <taxon>Bacillati</taxon>
        <taxon>Actinomycetota</taxon>
        <taxon>Coriobacteriia</taxon>
        <taxon>Eggerthellales</taxon>
        <taxon>Eggerthellaceae</taxon>
        <taxon>Adlercreutzia</taxon>
    </lineage>
</organism>
<evidence type="ECO:0000256" key="3">
    <source>
        <dbReference type="ARBA" id="ARBA00012438"/>
    </source>
</evidence>
<dbReference type="SMART" id="SM00304">
    <property type="entry name" value="HAMP"/>
    <property type="match status" value="1"/>
</dbReference>
<dbReference type="PANTHER" id="PTHR43711">
    <property type="entry name" value="TWO-COMPONENT HISTIDINE KINASE"/>
    <property type="match status" value="1"/>
</dbReference>
<dbReference type="GO" id="GO:0005886">
    <property type="term" value="C:plasma membrane"/>
    <property type="evidence" value="ECO:0007669"/>
    <property type="project" value="UniProtKB-SubCell"/>
</dbReference>
<evidence type="ECO:0000259" key="14">
    <source>
        <dbReference type="PROSITE" id="PS50885"/>
    </source>
</evidence>
<dbReference type="SUPFAM" id="SSF158472">
    <property type="entry name" value="HAMP domain-like"/>
    <property type="match status" value="1"/>
</dbReference>
<keyword evidence="10" id="KW-0175">Coiled coil</keyword>
<feature type="transmembrane region" description="Helical" evidence="12">
    <location>
        <begin position="218"/>
        <end position="241"/>
    </location>
</feature>
<evidence type="ECO:0000256" key="11">
    <source>
        <dbReference type="SAM" id="MobiDB-lite"/>
    </source>
</evidence>
<dbReference type="RefSeq" id="WP_157012101.1">
    <property type="nucleotide sequence ID" value="NZ_WPOO01000004.1"/>
</dbReference>
<keyword evidence="6 12" id="KW-0812">Transmembrane</keyword>
<dbReference type="Gene3D" id="1.10.287.130">
    <property type="match status" value="1"/>
</dbReference>
<evidence type="ECO:0000256" key="8">
    <source>
        <dbReference type="ARBA" id="ARBA00022989"/>
    </source>
</evidence>
<dbReference type="InterPro" id="IPR003661">
    <property type="entry name" value="HisK_dim/P_dom"/>
</dbReference>
<dbReference type="InterPro" id="IPR050736">
    <property type="entry name" value="Sensor_HK_Regulatory"/>
</dbReference>
<evidence type="ECO:0000256" key="12">
    <source>
        <dbReference type="SAM" id="Phobius"/>
    </source>
</evidence>
<dbReference type="EC" id="2.7.13.3" evidence="3"/>
<keyword evidence="5" id="KW-0808">Transferase</keyword>
<dbReference type="Gene3D" id="3.30.565.10">
    <property type="entry name" value="Histidine kinase-like ATPase, C-terminal domain"/>
    <property type="match status" value="1"/>
</dbReference>
<dbReference type="Pfam" id="PF11845">
    <property type="entry name" value="Tll0287-like"/>
    <property type="match status" value="1"/>
</dbReference>
<dbReference type="InterPro" id="IPR036890">
    <property type="entry name" value="HATPase_C_sf"/>
</dbReference>
<feature type="compositionally biased region" description="Basic and acidic residues" evidence="11">
    <location>
        <begin position="484"/>
        <end position="499"/>
    </location>
</feature>
<keyword evidence="8 12" id="KW-1133">Transmembrane helix</keyword>
<dbReference type="SUPFAM" id="SSF47384">
    <property type="entry name" value="Homodimeric domain of signal transducing histidine kinase"/>
    <property type="match status" value="1"/>
</dbReference>
<dbReference type="PRINTS" id="PR00344">
    <property type="entry name" value="BCTRLSENSOR"/>
</dbReference>
<evidence type="ECO:0000256" key="5">
    <source>
        <dbReference type="ARBA" id="ARBA00022679"/>
    </source>
</evidence>
<feature type="domain" description="Histidine kinase" evidence="13">
    <location>
        <begin position="342"/>
        <end position="584"/>
    </location>
</feature>
<keyword evidence="9" id="KW-0902">Two-component regulatory system</keyword>
<evidence type="ECO:0000256" key="4">
    <source>
        <dbReference type="ARBA" id="ARBA00022553"/>
    </source>
</evidence>
<reference evidence="15 16" key="1">
    <citation type="submission" date="2019-11" db="EMBL/GenBank/DDBJ databases">
        <title>Whole genome shotgun sequencing (WGS) data from Adlercreutzia equolifaciens ResAG-91, Eggerthella lenta MRI-F36, MRI-F37, MRI-F40, ResAG-49, ResAG-88, ResAG-121, ResAG-145, and Gordonibacter sp. ResAG-5, ResAG-26, ResAG-43, ResAG-50, ResAG-59.</title>
        <authorList>
            <person name="Stoll D.A."/>
            <person name="Danylec N."/>
            <person name="Franz C.M.A.P."/>
            <person name="Huch M."/>
        </authorList>
    </citation>
    <scope>NUCLEOTIDE SEQUENCE [LARGE SCALE GENOMIC DNA]</scope>
    <source>
        <strain evidence="15 16">ResAG-91</strain>
    </source>
</reference>
<comment type="caution">
    <text evidence="15">The sequence shown here is derived from an EMBL/GenBank/DDBJ whole genome shotgun (WGS) entry which is preliminary data.</text>
</comment>
<dbReference type="FunFam" id="3.30.565.10:FF:000006">
    <property type="entry name" value="Sensor histidine kinase WalK"/>
    <property type="match status" value="1"/>
</dbReference>
<dbReference type="PANTHER" id="PTHR43711:SF26">
    <property type="entry name" value="SENSOR HISTIDINE KINASE RCSC"/>
    <property type="match status" value="1"/>
</dbReference>
<dbReference type="InterPro" id="IPR036097">
    <property type="entry name" value="HisK_dim/P_sf"/>
</dbReference>
<keyword evidence="12" id="KW-0472">Membrane</keyword>
<dbReference type="Pfam" id="PF00672">
    <property type="entry name" value="HAMP"/>
    <property type="match status" value="1"/>
</dbReference>
<dbReference type="InterPro" id="IPR003660">
    <property type="entry name" value="HAMP_dom"/>
</dbReference>
<evidence type="ECO:0000256" key="7">
    <source>
        <dbReference type="ARBA" id="ARBA00022777"/>
    </source>
</evidence>
<dbReference type="SUPFAM" id="SSF55874">
    <property type="entry name" value="ATPase domain of HSP90 chaperone/DNA topoisomerase II/histidine kinase"/>
    <property type="match status" value="1"/>
</dbReference>
<dbReference type="Pfam" id="PF00512">
    <property type="entry name" value="HisKA"/>
    <property type="match status" value="1"/>
</dbReference>
<dbReference type="InterPro" id="IPR005467">
    <property type="entry name" value="His_kinase_dom"/>
</dbReference>
<dbReference type="Pfam" id="PF02518">
    <property type="entry name" value="HATPase_c"/>
    <property type="match status" value="1"/>
</dbReference>